<dbReference type="KEGG" id="dgi:Desgi_4283"/>
<dbReference type="SUPFAM" id="SSF55729">
    <property type="entry name" value="Acyl-CoA N-acyltransferases (Nat)"/>
    <property type="match status" value="1"/>
</dbReference>
<dbReference type="Pfam" id="PF00583">
    <property type="entry name" value="Acetyltransf_1"/>
    <property type="match status" value="1"/>
</dbReference>
<dbReference type="eggNOG" id="COG1670">
    <property type="taxonomic scope" value="Bacteria"/>
</dbReference>
<proteinExistence type="predicted"/>
<accession>R4KPS8</accession>
<keyword evidence="2" id="KW-0808">Transferase</keyword>
<dbReference type="InterPro" id="IPR000182">
    <property type="entry name" value="GNAT_dom"/>
</dbReference>
<dbReference type="Gene3D" id="3.40.630.30">
    <property type="match status" value="1"/>
</dbReference>
<feature type="domain" description="N-acetyltransferase" evidence="1">
    <location>
        <begin position="15"/>
        <end position="171"/>
    </location>
</feature>
<dbReference type="HOGENOM" id="CLU_105788_4_0_9"/>
<evidence type="ECO:0000313" key="3">
    <source>
        <dbReference type="Proteomes" id="UP000013520"/>
    </source>
</evidence>
<dbReference type="CDD" id="cd04301">
    <property type="entry name" value="NAT_SF"/>
    <property type="match status" value="1"/>
</dbReference>
<dbReference type="AlphaFoldDB" id="R4KPS8"/>
<dbReference type="PROSITE" id="PS51186">
    <property type="entry name" value="GNAT"/>
    <property type="match status" value="1"/>
</dbReference>
<sequence length="171" mass="19745">MKISVIRTTRTGLKILLRPVEETDKLLVKDFLNNLSVESLRYRFLSLLNNMLDDFLSKFFIFNFNLEIKILVLIERNKKEELVGIGQFHIDSDDSLAEVALVVSDNYQNKGIGRELLTYMMQLAINRGLKGFEGIVLTNNRSILHICATMGFGTFEKTLRSHGVYELKMYF</sequence>
<dbReference type="EMBL" id="CP003273">
    <property type="protein sequence ID" value="AGL03527.1"/>
    <property type="molecule type" value="Genomic_DNA"/>
</dbReference>
<protein>
    <submittedName>
        <fullName evidence="2">Acetyltransferase, N-acetylglutamate synthase</fullName>
    </submittedName>
</protein>
<keyword evidence="3" id="KW-1185">Reference proteome</keyword>
<evidence type="ECO:0000313" key="2">
    <source>
        <dbReference type="EMBL" id="AGL03527.1"/>
    </source>
</evidence>
<dbReference type="Proteomes" id="UP000013520">
    <property type="component" value="Chromosome"/>
</dbReference>
<evidence type="ECO:0000259" key="1">
    <source>
        <dbReference type="PROSITE" id="PS51186"/>
    </source>
</evidence>
<organism evidence="2 3">
    <name type="scientific">Desulfoscipio gibsoniae DSM 7213</name>
    <dbReference type="NCBI Taxonomy" id="767817"/>
    <lineage>
        <taxon>Bacteria</taxon>
        <taxon>Bacillati</taxon>
        <taxon>Bacillota</taxon>
        <taxon>Clostridia</taxon>
        <taxon>Eubacteriales</taxon>
        <taxon>Desulfallaceae</taxon>
        <taxon>Desulfoscipio</taxon>
    </lineage>
</organism>
<dbReference type="STRING" id="767817.Desgi_4283"/>
<gene>
    <name evidence="2" type="ORF">Desgi_4283</name>
</gene>
<dbReference type="GO" id="GO:0016747">
    <property type="term" value="F:acyltransferase activity, transferring groups other than amino-acyl groups"/>
    <property type="evidence" value="ECO:0007669"/>
    <property type="project" value="InterPro"/>
</dbReference>
<dbReference type="InterPro" id="IPR016181">
    <property type="entry name" value="Acyl_CoA_acyltransferase"/>
</dbReference>
<name>R4KPS8_9FIRM</name>
<reference evidence="2 3" key="1">
    <citation type="submission" date="2012-01" db="EMBL/GenBank/DDBJ databases">
        <title>Complete sequence of Desulfotomaculum gibsoniae DSM 7213.</title>
        <authorList>
            <consortium name="US DOE Joint Genome Institute"/>
            <person name="Lucas S."/>
            <person name="Han J."/>
            <person name="Lapidus A."/>
            <person name="Cheng J.-F."/>
            <person name="Goodwin L."/>
            <person name="Pitluck S."/>
            <person name="Peters L."/>
            <person name="Ovchinnikova G."/>
            <person name="Teshima H."/>
            <person name="Detter J.C."/>
            <person name="Han C."/>
            <person name="Tapia R."/>
            <person name="Land M."/>
            <person name="Hauser L."/>
            <person name="Kyrpides N."/>
            <person name="Ivanova N."/>
            <person name="Pagani I."/>
            <person name="Parshina S."/>
            <person name="Plugge C."/>
            <person name="Muyzer G."/>
            <person name="Kuever J."/>
            <person name="Ivanova A."/>
            <person name="Nazina T."/>
            <person name="Klenk H.-P."/>
            <person name="Brambilla E."/>
            <person name="Spring S."/>
            <person name="Stams A.F."/>
            <person name="Woyke T."/>
        </authorList>
    </citation>
    <scope>NUCLEOTIDE SEQUENCE [LARGE SCALE GENOMIC DNA]</scope>
    <source>
        <strain evidence="2 3">DSM 7213</strain>
    </source>
</reference>